<protein>
    <recommendedName>
        <fullName evidence="2 10">Cell division ATP-binding protein FtsE</fullName>
    </recommendedName>
</protein>
<dbReference type="GO" id="GO:0005886">
    <property type="term" value="C:plasma membrane"/>
    <property type="evidence" value="ECO:0007669"/>
    <property type="project" value="UniProtKB-SubCell"/>
</dbReference>
<dbReference type="FunFam" id="3.40.50.300:FF:000056">
    <property type="entry name" value="Cell division ATP-binding protein FtsE"/>
    <property type="match status" value="1"/>
</dbReference>
<dbReference type="PANTHER" id="PTHR24220:SF470">
    <property type="entry name" value="CELL DIVISION ATP-BINDING PROTEIN FTSE"/>
    <property type="match status" value="1"/>
</dbReference>
<dbReference type="PROSITE" id="PS00211">
    <property type="entry name" value="ABC_TRANSPORTER_1"/>
    <property type="match status" value="1"/>
</dbReference>
<name>A0A2G9YS47_9BACT</name>
<comment type="subcellular location">
    <subcellularLocation>
        <location evidence="10">Cell membrane</location>
        <topology evidence="10">Peripheral membrane protein</topology>
        <orientation evidence="10">Cytoplasmic side</orientation>
    </subcellularLocation>
</comment>
<evidence type="ECO:0000256" key="9">
    <source>
        <dbReference type="ARBA" id="ARBA00023306"/>
    </source>
</evidence>
<dbReference type="InterPro" id="IPR027417">
    <property type="entry name" value="P-loop_NTPase"/>
</dbReference>
<evidence type="ECO:0000256" key="3">
    <source>
        <dbReference type="ARBA" id="ARBA00022448"/>
    </source>
</evidence>
<dbReference type="Proteomes" id="UP000229054">
    <property type="component" value="Unassembled WGS sequence"/>
</dbReference>
<evidence type="ECO:0000259" key="11">
    <source>
        <dbReference type="PROSITE" id="PS50893"/>
    </source>
</evidence>
<dbReference type="PANTHER" id="PTHR24220">
    <property type="entry name" value="IMPORT ATP-BINDING PROTEIN"/>
    <property type="match status" value="1"/>
</dbReference>
<accession>A0A2G9YS47</accession>
<dbReference type="GO" id="GO:0016887">
    <property type="term" value="F:ATP hydrolysis activity"/>
    <property type="evidence" value="ECO:0007669"/>
    <property type="project" value="InterPro"/>
</dbReference>
<dbReference type="InterPro" id="IPR005286">
    <property type="entry name" value="Cell_div_FtsE"/>
</dbReference>
<evidence type="ECO:0000256" key="4">
    <source>
        <dbReference type="ARBA" id="ARBA00022475"/>
    </source>
</evidence>
<evidence type="ECO:0000256" key="1">
    <source>
        <dbReference type="ARBA" id="ARBA00005417"/>
    </source>
</evidence>
<comment type="similarity">
    <text evidence="1 10">Belongs to the ABC transporter superfamily.</text>
</comment>
<evidence type="ECO:0000256" key="6">
    <source>
        <dbReference type="ARBA" id="ARBA00022741"/>
    </source>
</evidence>
<keyword evidence="4 10" id="KW-1003">Cell membrane</keyword>
<comment type="subunit">
    <text evidence="10">Homodimer. Forms a membrane-associated complex with FtsX.</text>
</comment>
<dbReference type="CDD" id="cd03255">
    <property type="entry name" value="ABC_MJ0796_LolCDE_FtsE"/>
    <property type="match status" value="1"/>
</dbReference>
<dbReference type="InterPro" id="IPR003593">
    <property type="entry name" value="AAA+_ATPase"/>
</dbReference>
<evidence type="ECO:0000256" key="2">
    <source>
        <dbReference type="ARBA" id="ARBA00020019"/>
    </source>
</evidence>
<evidence type="ECO:0000256" key="7">
    <source>
        <dbReference type="ARBA" id="ARBA00022840"/>
    </source>
</evidence>
<proteinExistence type="inferred from homology"/>
<dbReference type="InterPro" id="IPR003439">
    <property type="entry name" value="ABC_transporter-like_ATP-bd"/>
</dbReference>
<dbReference type="AlphaFoldDB" id="A0A2G9YS47"/>
<keyword evidence="8 10" id="KW-0472">Membrane</keyword>
<dbReference type="EMBL" id="PCRN01000094">
    <property type="protein sequence ID" value="PIP22065.1"/>
    <property type="molecule type" value="Genomic_DNA"/>
</dbReference>
<gene>
    <name evidence="10 12" type="primary">ftsE</name>
    <name evidence="12" type="ORF">COX38_02810</name>
</gene>
<comment type="caution">
    <text evidence="12">The sequence shown here is derived from an EMBL/GenBank/DDBJ whole genome shotgun (WGS) entry which is preliminary data.</text>
</comment>
<dbReference type="GO" id="GO:0051301">
    <property type="term" value="P:cell division"/>
    <property type="evidence" value="ECO:0007669"/>
    <property type="project" value="UniProtKB-UniRule"/>
</dbReference>
<dbReference type="GO" id="GO:0022857">
    <property type="term" value="F:transmembrane transporter activity"/>
    <property type="evidence" value="ECO:0007669"/>
    <property type="project" value="TreeGrafter"/>
</dbReference>
<organism evidence="12 13">
    <name type="scientific">Candidatus Nealsonbacteria bacterium CG23_combo_of_CG06-09_8_20_14_all_39_25</name>
    <dbReference type="NCBI Taxonomy" id="1974723"/>
    <lineage>
        <taxon>Bacteria</taxon>
        <taxon>Candidatus Nealsoniibacteriota</taxon>
    </lineage>
</organism>
<comment type="function">
    <text evidence="10">Part of the ABC transporter FtsEX involved in cellular division.</text>
</comment>
<evidence type="ECO:0000313" key="12">
    <source>
        <dbReference type="EMBL" id="PIP22065.1"/>
    </source>
</evidence>
<feature type="domain" description="ABC transporter" evidence="11">
    <location>
        <begin position="2"/>
        <end position="231"/>
    </location>
</feature>
<dbReference type="Gene3D" id="3.40.50.300">
    <property type="entry name" value="P-loop containing nucleotide triphosphate hydrolases"/>
    <property type="match status" value="1"/>
</dbReference>
<keyword evidence="3" id="KW-0813">Transport</keyword>
<dbReference type="NCBIfam" id="TIGR02673">
    <property type="entry name" value="FtsE"/>
    <property type="match status" value="1"/>
</dbReference>
<evidence type="ECO:0000313" key="13">
    <source>
        <dbReference type="Proteomes" id="UP000229054"/>
    </source>
</evidence>
<keyword evidence="5 10" id="KW-0132">Cell division</keyword>
<dbReference type="GO" id="GO:0005524">
    <property type="term" value="F:ATP binding"/>
    <property type="evidence" value="ECO:0007669"/>
    <property type="project" value="UniProtKB-UniRule"/>
</dbReference>
<keyword evidence="9 10" id="KW-0131">Cell cycle</keyword>
<sequence length="231" mass="25972">MVKFQNVTKIYPGHAAGPATVALEDVSFEVKPEEFVSIVGRSGAGKTTLLRLLLAEEKPTRGQIFFDDIDVHKLPSNRLPQLRKKIGAVFQDYKLLPNKTAYENIAYVMEVIGLSDKEIARDVPEVLEIVGLKDRTNNFPTELSGGERQRVAIARALIHRPEVILADEPTGNLDPYHTLDIIRLLLKIQEMGTTVILATHDKETINRLGKRVITLEEGRIIRDEEKGRFIL</sequence>
<dbReference type="InterPro" id="IPR015854">
    <property type="entry name" value="ABC_transpr_LolD-like"/>
</dbReference>
<keyword evidence="6 10" id="KW-0547">Nucleotide-binding</keyword>
<dbReference type="InterPro" id="IPR017911">
    <property type="entry name" value="MacB-like_ATP-bd"/>
</dbReference>
<reference evidence="12 13" key="1">
    <citation type="submission" date="2017-09" db="EMBL/GenBank/DDBJ databases">
        <title>Depth-based differentiation of microbial function through sediment-hosted aquifers and enrichment of novel symbionts in the deep terrestrial subsurface.</title>
        <authorList>
            <person name="Probst A.J."/>
            <person name="Ladd B."/>
            <person name="Jarett J.K."/>
            <person name="Geller-Mcgrath D.E."/>
            <person name="Sieber C.M."/>
            <person name="Emerson J.B."/>
            <person name="Anantharaman K."/>
            <person name="Thomas B.C."/>
            <person name="Malmstrom R."/>
            <person name="Stieglmeier M."/>
            <person name="Klingl A."/>
            <person name="Woyke T."/>
            <person name="Ryan C.M."/>
            <person name="Banfield J.F."/>
        </authorList>
    </citation>
    <scope>NUCLEOTIDE SEQUENCE [LARGE SCALE GENOMIC DNA]</scope>
    <source>
        <strain evidence="12">CG23_combo_of_CG06-09_8_20_14_all_39_25</strain>
    </source>
</reference>
<dbReference type="SMART" id="SM00382">
    <property type="entry name" value="AAA"/>
    <property type="match status" value="1"/>
</dbReference>
<evidence type="ECO:0000256" key="5">
    <source>
        <dbReference type="ARBA" id="ARBA00022618"/>
    </source>
</evidence>
<keyword evidence="7 10" id="KW-0067">ATP-binding</keyword>
<dbReference type="Pfam" id="PF00005">
    <property type="entry name" value="ABC_tran"/>
    <property type="match status" value="1"/>
</dbReference>
<evidence type="ECO:0000256" key="10">
    <source>
        <dbReference type="RuleBase" id="RU365094"/>
    </source>
</evidence>
<dbReference type="InterPro" id="IPR017871">
    <property type="entry name" value="ABC_transporter-like_CS"/>
</dbReference>
<dbReference type="PROSITE" id="PS50893">
    <property type="entry name" value="ABC_TRANSPORTER_2"/>
    <property type="match status" value="1"/>
</dbReference>
<evidence type="ECO:0000256" key="8">
    <source>
        <dbReference type="ARBA" id="ARBA00023136"/>
    </source>
</evidence>
<dbReference type="SUPFAM" id="SSF52540">
    <property type="entry name" value="P-loop containing nucleoside triphosphate hydrolases"/>
    <property type="match status" value="1"/>
</dbReference>